<evidence type="ECO:0000256" key="1">
    <source>
        <dbReference type="ARBA" id="ARBA00011926"/>
    </source>
</evidence>
<dbReference type="GO" id="GO:0004482">
    <property type="term" value="F:mRNA 5'-cap (guanine-N7-)-methyltransferase activity"/>
    <property type="evidence" value="ECO:0007669"/>
    <property type="project" value="UniProtKB-EC"/>
</dbReference>
<dbReference type="PANTHER" id="PTHR12189:SF2">
    <property type="entry name" value="MRNA CAP GUANINE-N7 METHYLTRANSFERASE"/>
    <property type="match status" value="1"/>
</dbReference>
<evidence type="ECO:0000256" key="7">
    <source>
        <dbReference type="ARBA" id="ARBA00044712"/>
    </source>
</evidence>
<feature type="region of interest" description="Disordered" evidence="8">
    <location>
        <begin position="570"/>
        <end position="609"/>
    </location>
</feature>
<evidence type="ECO:0000256" key="5">
    <source>
        <dbReference type="ARBA" id="ARBA00022884"/>
    </source>
</evidence>
<protein>
    <recommendedName>
        <fullName evidence="1">mRNA (guanine-N(7))-methyltransferase</fullName>
        <ecNumber evidence="1">2.1.1.56</ecNumber>
    </recommendedName>
</protein>
<evidence type="ECO:0000256" key="6">
    <source>
        <dbReference type="ARBA" id="ARBA00023042"/>
    </source>
</evidence>
<proteinExistence type="predicted"/>
<evidence type="ECO:0000256" key="3">
    <source>
        <dbReference type="ARBA" id="ARBA00022679"/>
    </source>
</evidence>
<feature type="region of interest" description="Disordered" evidence="8">
    <location>
        <begin position="766"/>
        <end position="792"/>
    </location>
</feature>
<feature type="compositionally biased region" description="Low complexity" evidence="8">
    <location>
        <begin position="196"/>
        <end position="212"/>
    </location>
</feature>
<evidence type="ECO:0000256" key="4">
    <source>
        <dbReference type="ARBA" id="ARBA00022691"/>
    </source>
</evidence>
<dbReference type="GO" id="GO:0003723">
    <property type="term" value="F:RNA binding"/>
    <property type="evidence" value="ECO:0007669"/>
    <property type="project" value="UniProtKB-KW"/>
</dbReference>
<keyword evidence="6" id="KW-0506">mRNA capping</keyword>
<feature type="compositionally biased region" description="Basic residues" evidence="8">
    <location>
        <begin position="148"/>
        <end position="157"/>
    </location>
</feature>
<evidence type="ECO:0000256" key="8">
    <source>
        <dbReference type="SAM" id="MobiDB-lite"/>
    </source>
</evidence>
<dbReference type="VEuPathDB" id="CryptoDB:Cvel_9070"/>
<dbReference type="CDD" id="cd02440">
    <property type="entry name" value="AdoMet_MTases"/>
    <property type="match status" value="1"/>
</dbReference>
<dbReference type="PhylomeDB" id="A0A0G4HWL6"/>
<dbReference type="InterPro" id="IPR029063">
    <property type="entry name" value="SAM-dependent_MTases_sf"/>
</dbReference>
<reference evidence="10" key="1">
    <citation type="submission" date="2014-11" db="EMBL/GenBank/DDBJ databases">
        <authorList>
            <person name="Otto D Thomas"/>
            <person name="Naeem Raeece"/>
        </authorList>
    </citation>
    <scope>NUCLEOTIDE SEQUENCE</scope>
</reference>
<keyword evidence="5" id="KW-0694">RNA-binding</keyword>
<feature type="region of interest" description="Disordered" evidence="8">
    <location>
        <begin position="344"/>
        <end position="373"/>
    </location>
</feature>
<keyword evidence="4" id="KW-0949">S-adenosyl-L-methionine</keyword>
<dbReference type="EMBL" id="CDMZ01004171">
    <property type="protein sequence ID" value="CEM48870.1"/>
    <property type="molecule type" value="Genomic_DNA"/>
</dbReference>
<dbReference type="InterPro" id="IPR039753">
    <property type="entry name" value="RG7MT1"/>
</dbReference>
<dbReference type="Pfam" id="PF03291">
    <property type="entry name" value="mRNA_G-N7_MeTrfase"/>
    <property type="match status" value="2"/>
</dbReference>
<keyword evidence="6" id="KW-0507">mRNA processing</keyword>
<keyword evidence="2" id="KW-0489">Methyltransferase</keyword>
<feature type="region of interest" description="Disordered" evidence="8">
    <location>
        <begin position="138"/>
        <end position="157"/>
    </location>
</feature>
<gene>
    <name evidence="10" type="ORF">Cvel_9070</name>
</gene>
<dbReference type="PROSITE" id="PS51562">
    <property type="entry name" value="RNA_CAP0_MT"/>
    <property type="match status" value="1"/>
</dbReference>
<sequence>MRRGEVWLDFVRGHRDTTPPAVLASFFQRRLETADASVRLYSTMGCLEARDSRDRVPVRFPGCTAGLISERELQGVESRDEVSEEGLTRLLEVARECELKGSPDPLFSFGKEGVGPSPPPSSGSSFWSVSLLEDSWEEEPLPGDSRVTVRRPKKGKRSAWRLDVKESTWVVRPDADLHLRFLAAENVQVPLPAQTEGAGSSPRGPGASSEGNAAGGGRVTRTVRRLQMVEKNLCEGGGGGGVGANEQEEGETILQSWEIHMHTVRQIETEAEGATASSVCTVRVVPASALLSSLARARDRRGMVALSETFLGLSLAVSRILTVLSSSSSSSQLEQPSVFFASGGGSSVVQQSNRDHYDHQKSQKVKAREDEKTGDARLTNNLIKGFWISQWSQAAVRDRGRLISVLELAGGRGQDMLKYPAGTVRSWLCVDHSPVQIEEGRERARRNVEQRRIDFIPEFMVGDLKKEETWEMLRRRGPFDFVSMQLAIHYFLDTREETVRFLHRLSKLLTVGGTFLFTTVDCEEIGRRMEESGRREADADTGEVLWRFGNQRYSISFDEQTVEAMHRFPAPAGTTQQTGGGGGVSGDSMVSEGESQTGERTENQDRSLSSAAAASTAMAVCRDSSERDGGMQRFPEGMKMKKVLAERFGLAYSFWLDGAIETVQEFVVPSEALVNLCKQLSAETREDGVLRLQDARSFSSLLYGELREKSEGEWVRQDHRGNPDVRGQAVKRILREENKSQREVVTLYKAFCFKKMSEGIRITGLKKKKKLNPVASPSAESQEQQETRQEQQ</sequence>
<keyword evidence="3" id="KW-0808">Transferase</keyword>
<organism evidence="10">
    <name type="scientific">Chromera velia CCMP2878</name>
    <dbReference type="NCBI Taxonomy" id="1169474"/>
    <lineage>
        <taxon>Eukaryota</taxon>
        <taxon>Sar</taxon>
        <taxon>Alveolata</taxon>
        <taxon>Colpodellida</taxon>
        <taxon>Chromeraceae</taxon>
        <taxon>Chromera</taxon>
    </lineage>
</organism>
<dbReference type="InterPro" id="IPR004971">
    <property type="entry name" value="mRNA_G-N7_MeTrfase_dom"/>
</dbReference>
<feature type="domain" description="MRNA cap 0 methyltransferase" evidence="9">
    <location>
        <begin position="371"/>
        <end position="756"/>
    </location>
</feature>
<dbReference type="SUPFAM" id="SSF53335">
    <property type="entry name" value="S-adenosyl-L-methionine-dependent methyltransferases"/>
    <property type="match status" value="1"/>
</dbReference>
<evidence type="ECO:0000259" key="9">
    <source>
        <dbReference type="PROSITE" id="PS51562"/>
    </source>
</evidence>
<dbReference type="AlphaFoldDB" id="A0A0G4HWL6"/>
<evidence type="ECO:0000313" key="10">
    <source>
        <dbReference type="EMBL" id="CEM48870.1"/>
    </source>
</evidence>
<evidence type="ECO:0000256" key="2">
    <source>
        <dbReference type="ARBA" id="ARBA00022603"/>
    </source>
</evidence>
<dbReference type="EC" id="2.1.1.56" evidence="1"/>
<comment type="catalytic activity">
    <reaction evidence="7">
        <text>a 5'-end (5'-triphosphoguanosine)-ribonucleoside in mRNA + S-adenosyl-L-methionine = a 5'-end (N(7)-methyl 5'-triphosphoguanosine)-ribonucleoside in mRNA + S-adenosyl-L-homocysteine</text>
        <dbReference type="Rhea" id="RHEA:67008"/>
        <dbReference type="Rhea" id="RHEA-COMP:17166"/>
        <dbReference type="Rhea" id="RHEA-COMP:17167"/>
        <dbReference type="ChEBI" id="CHEBI:57856"/>
        <dbReference type="ChEBI" id="CHEBI:59789"/>
        <dbReference type="ChEBI" id="CHEBI:156461"/>
        <dbReference type="ChEBI" id="CHEBI:167617"/>
        <dbReference type="EC" id="2.1.1.56"/>
    </reaction>
</comment>
<feature type="compositionally biased region" description="Basic and acidic residues" evidence="8">
    <location>
        <begin position="353"/>
        <end position="373"/>
    </location>
</feature>
<dbReference type="GO" id="GO:0005634">
    <property type="term" value="C:nucleus"/>
    <property type="evidence" value="ECO:0007669"/>
    <property type="project" value="TreeGrafter"/>
</dbReference>
<name>A0A0G4HWL6_9ALVE</name>
<feature type="region of interest" description="Disordered" evidence="8">
    <location>
        <begin position="193"/>
        <end position="220"/>
    </location>
</feature>
<accession>A0A0G4HWL6</accession>
<dbReference type="PANTHER" id="PTHR12189">
    <property type="entry name" value="MRNA GUANINE-7- METHYLTRANSFERASE"/>
    <property type="match status" value="1"/>
</dbReference>
<dbReference type="Gene3D" id="3.40.50.150">
    <property type="entry name" value="Vaccinia Virus protein VP39"/>
    <property type="match status" value="1"/>
</dbReference>